<evidence type="ECO:0000313" key="2">
    <source>
        <dbReference type="Proteomes" id="UP001217838"/>
    </source>
</evidence>
<name>A0ABT5BGE8_9BACT</name>
<gene>
    <name evidence="1" type="ORF">POL58_33420</name>
</gene>
<protein>
    <submittedName>
        <fullName evidence="1">Uncharacterized protein</fullName>
    </submittedName>
</protein>
<proteinExistence type="predicted"/>
<dbReference type="EMBL" id="JAQNDN010000019">
    <property type="protein sequence ID" value="MDC0672700.1"/>
    <property type="molecule type" value="Genomic_DNA"/>
</dbReference>
<accession>A0ABT5BGE8</accession>
<dbReference type="RefSeq" id="WP_272004675.1">
    <property type="nucleotide sequence ID" value="NZ_JAQNDN010000019.1"/>
</dbReference>
<evidence type="ECO:0000313" key="1">
    <source>
        <dbReference type="EMBL" id="MDC0672700.1"/>
    </source>
</evidence>
<sequence length="61" mass="6668">MLRVLAARPCGRARAQDVHRTHEVFLTAGDRVELLGLSPEDSAIVYYGESASHGRQTIVCS</sequence>
<comment type="caution">
    <text evidence="1">The sequence shown here is derived from an EMBL/GenBank/DDBJ whole genome shotgun (WGS) entry which is preliminary data.</text>
</comment>
<keyword evidence="2" id="KW-1185">Reference proteome</keyword>
<dbReference type="Proteomes" id="UP001217838">
    <property type="component" value="Unassembled WGS sequence"/>
</dbReference>
<reference evidence="1 2" key="1">
    <citation type="submission" date="2022-11" db="EMBL/GenBank/DDBJ databases">
        <title>Minimal conservation of predation-associated metabolite biosynthetic gene clusters underscores biosynthetic potential of Myxococcota including descriptions for ten novel species: Archangium lansinium sp. nov., Myxococcus landrumus sp. nov., Nannocystis bai.</title>
        <authorList>
            <person name="Ahearne A."/>
            <person name="Stevens C."/>
            <person name="Dowd S."/>
        </authorList>
    </citation>
    <scope>NUCLEOTIDE SEQUENCE [LARGE SCALE GENOMIC DNA]</scope>
    <source>
        <strain evidence="1 2">NCELM</strain>
    </source>
</reference>
<organism evidence="1 2">
    <name type="scientific">Nannocystis radixulma</name>
    <dbReference type="NCBI Taxonomy" id="2995305"/>
    <lineage>
        <taxon>Bacteria</taxon>
        <taxon>Pseudomonadati</taxon>
        <taxon>Myxococcota</taxon>
        <taxon>Polyangia</taxon>
        <taxon>Nannocystales</taxon>
        <taxon>Nannocystaceae</taxon>
        <taxon>Nannocystis</taxon>
    </lineage>
</organism>